<dbReference type="GO" id="GO:0008168">
    <property type="term" value="F:methyltransferase activity"/>
    <property type="evidence" value="ECO:0007669"/>
    <property type="project" value="UniProtKB-KW"/>
</dbReference>
<dbReference type="Pfam" id="PF13489">
    <property type="entry name" value="Methyltransf_23"/>
    <property type="match status" value="1"/>
</dbReference>
<dbReference type="Proteomes" id="UP000060487">
    <property type="component" value="Unassembled WGS sequence"/>
</dbReference>
<evidence type="ECO:0000313" key="2">
    <source>
        <dbReference type="Proteomes" id="UP000060487"/>
    </source>
</evidence>
<organism evidence="1 2">
    <name type="scientific">Candidatus Magnetominusculus xianensis</name>
    <dbReference type="NCBI Taxonomy" id="1748249"/>
    <lineage>
        <taxon>Bacteria</taxon>
        <taxon>Pseudomonadati</taxon>
        <taxon>Nitrospirota</taxon>
        <taxon>Nitrospiria</taxon>
        <taxon>Nitrospirales</taxon>
        <taxon>Nitrospiraceae</taxon>
        <taxon>Candidatus Magnetominusculus</taxon>
    </lineage>
</organism>
<reference evidence="1 2" key="1">
    <citation type="submission" date="2015-11" db="EMBL/GenBank/DDBJ databases">
        <authorList>
            <person name="Lin W."/>
        </authorList>
    </citation>
    <scope>NUCLEOTIDE SEQUENCE [LARGE SCALE GENOMIC DNA]</scope>
    <source>
        <strain evidence="1 2">HCH-1</strain>
    </source>
</reference>
<dbReference type="PANTHER" id="PTHR43861">
    <property type="entry name" value="TRANS-ACONITATE 2-METHYLTRANSFERASE-RELATED"/>
    <property type="match status" value="1"/>
</dbReference>
<dbReference type="SUPFAM" id="SSF53335">
    <property type="entry name" value="S-adenosyl-L-methionine-dependent methyltransferases"/>
    <property type="match status" value="1"/>
</dbReference>
<dbReference type="Gene3D" id="3.40.50.150">
    <property type="entry name" value="Vaccinia Virus protein VP39"/>
    <property type="match status" value="1"/>
</dbReference>
<dbReference type="RefSeq" id="WP_085051454.1">
    <property type="nucleotide sequence ID" value="NZ_LNQR01000032.1"/>
</dbReference>
<evidence type="ECO:0000313" key="1">
    <source>
        <dbReference type="EMBL" id="KWT91071.1"/>
    </source>
</evidence>
<dbReference type="EMBL" id="LNQR01000032">
    <property type="protein sequence ID" value="KWT91071.1"/>
    <property type="molecule type" value="Genomic_DNA"/>
</dbReference>
<gene>
    <name evidence="1" type="ORF">ASN18_0895</name>
</gene>
<sequence>MKGSLSYRIKNGLLKILPRAAVRFPHLGSESAAPPLYNVKKDILRTFQGGCIDAIDIEPCGLLRLEGWYIENVLQLLDYIKLYIDDNLVPVAFYYRVHRADIAAHAGITNYFSGFALEYQVSSAFKDLRVTFKDEEIFSSKIEYQIAAPHYAELISQTKPATRKDIYGSAPAARYVSEVIMNLASSYLLSPVLDFGCGSGALIRNLRGIGIEAYGIEIESEAIIENLYPDIQEYVTLYKSGSKCPFKDGSFESVVCTEVIEHIPDFKGAVSEIARIARNRALITVPDISAIPVCYQHNVVPWHILEATHVNFFNQNSLHHLLKPHFKDIEFVKIHPNTINGTVYFNNIACICAK</sequence>
<keyword evidence="1" id="KW-0808">Transferase</keyword>
<keyword evidence="2" id="KW-1185">Reference proteome</keyword>
<keyword evidence="1" id="KW-0489">Methyltransferase</keyword>
<dbReference type="GO" id="GO:0032259">
    <property type="term" value="P:methylation"/>
    <property type="evidence" value="ECO:0007669"/>
    <property type="project" value="UniProtKB-KW"/>
</dbReference>
<accession>A0ABR5SHB9</accession>
<proteinExistence type="predicted"/>
<dbReference type="InterPro" id="IPR029063">
    <property type="entry name" value="SAM-dependent_MTases_sf"/>
</dbReference>
<comment type="caution">
    <text evidence="1">The sequence shown here is derived from an EMBL/GenBank/DDBJ whole genome shotgun (WGS) entry which is preliminary data.</text>
</comment>
<protein>
    <submittedName>
        <fullName evidence="1">Methyltransferase</fullName>
    </submittedName>
</protein>
<name>A0ABR5SHB9_9BACT</name>